<name>A0AC34F7F3_9BILA</name>
<dbReference type="Proteomes" id="UP000887579">
    <property type="component" value="Unplaced"/>
</dbReference>
<proteinExistence type="predicted"/>
<organism evidence="1 2">
    <name type="scientific">Panagrolaimus sp. ES5</name>
    <dbReference type="NCBI Taxonomy" id="591445"/>
    <lineage>
        <taxon>Eukaryota</taxon>
        <taxon>Metazoa</taxon>
        <taxon>Ecdysozoa</taxon>
        <taxon>Nematoda</taxon>
        <taxon>Chromadorea</taxon>
        <taxon>Rhabditida</taxon>
        <taxon>Tylenchina</taxon>
        <taxon>Panagrolaimomorpha</taxon>
        <taxon>Panagrolaimoidea</taxon>
        <taxon>Panagrolaimidae</taxon>
        <taxon>Panagrolaimus</taxon>
    </lineage>
</organism>
<evidence type="ECO:0000313" key="1">
    <source>
        <dbReference type="Proteomes" id="UP000887579"/>
    </source>
</evidence>
<evidence type="ECO:0000313" key="2">
    <source>
        <dbReference type="WBParaSite" id="ES5_v2.g13150.t1"/>
    </source>
</evidence>
<protein>
    <submittedName>
        <fullName evidence="2">Uncharacterized protein</fullName>
    </submittedName>
</protein>
<reference evidence="2" key="1">
    <citation type="submission" date="2022-11" db="UniProtKB">
        <authorList>
            <consortium name="WormBaseParasite"/>
        </authorList>
    </citation>
    <scope>IDENTIFICATION</scope>
</reference>
<sequence>MEICQVSVDSKHIFALNVEDLKDFNANKNEKDMFLKTLQGLFGKCVNSSKAALKHSLLETYSSKKYLHDIVLFGFNKAHVDPVYEILEHEVGDIKKIEYQQHCHEEEMLVF</sequence>
<accession>A0AC34F7F3</accession>
<dbReference type="WBParaSite" id="ES5_v2.g13150.t1">
    <property type="protein sequence ID" value="ES5_v2.g13150.t1"/>
    <property type="gene ID" value="ES5_v2.g13150"/>
</dbReference>